<organism evidence="1 2">
    <name type="scientific">Neisseria weixii</name>
    <dbReference type="NCBI Taxonomy" id="1853276"/>
    <lineage>
        <taxon>Bacteria</taxon>
        <taxon>Pseudomonadati</taxon>
        <taxon>Pseudomonadota</taxon>
        <taxon>Betaproteobacteria</taxon>
        <taxon>Neisseriales</taxon>
        <taxon>Neisseriaceae</taxon>
        <taxon>Neisseria</taxon>
    </lineage>
</organism>
<evidence type="ECO:0000313" key="2">
    <source>
        <dbReference type="Proteomes" id="UP000272412"/>
    </source>
</evidence>
<dbReference type="Proteomes" id="UP000272412">
    <property type="component" value="Unassembled WGS sequence"/>
</dbReference>
<dbReference type="EMBL" id="RPFL01000005">
    <property type="protein sequence ID" value="RPD89767.1"/>
    <property type="molecule type" value="Genomic_DNA"/>
</dbReference>
<dbReference type="AlphaFoldDB" id="A0A3N4N6J0"/>
<gene>
    <name evidence="1" type="ORF">EGK74_03005</name>
</gene>
<proteinExistence type="predicted"/>
<sequence>MANRGYMKVNPFIWQNYKDSEQGKAAIKLFDDLNPLIYEKYLINYFLDAETIDNMVDELYHYSDYQEDYECSVERIIHNLLEKGIVFRDENGTYDEISLNFSWYLDYIVPLSSWLYLLSPTYFKPYFFIHNADELIKISDSFGLELPPMPIKRNKRARFEYYFLMCQIFHDFEQENGFSPEEMCAFLYDFCPKYFGQQRVDKPELPEPTQAWFIGSNKQDFDFLDKFSHGDIHFWQGNVDTKCGDILVMYCLSPRSYIHSIWRAERDGIASPLFHWYSSIYIGKGQKISPIFLNDLKENSYFSENKLVRKNFQGVNGYALTSDDYAELLNLIEKNGDNIENLPQLFAPSYQKNLELKNERDVEVELIEPLLKDIGKNKVWTRQLTVKMGRGERVFPDYALLNERQKSYEQASILLEAKYHIQSNQELEAAFRQVWSYGLRLSARLLIIADKNSLWLYERTEQGFDRSRYSKFYWKTLEKPDEFKKIKILVSAYFE</sequence>
<protein>
    <recommendedName>
        <fullName evidence="3">Type I restriction endonuclease subunit R</fullName>
    </recommendedName>
</protein>
<comment type="caution">
    <text evidence="1">The sequence shown here is derived from an EMBL/GenBank/DDBJ whole genome shotgun (WGS) entry which is preliminary data.</text>
</comment>
<accession>A0A3N4N6J0</accession>
<evidence type="ECO:0008006" key="3">
    <source>
        <dbReference type="Google" id="ProtNLM"/>
    </source>
</evidence>
<reference evidence="1 2" key="1">
    <citation type="submission" date="2018-11" db="EMBL/GenBank/DDBJ databases">
        <title>Neisseria weixii sp. nov. isolated from the rectal contents of plateau pika (Ochotona cruzoniae).</title>
        <authorList>
            <person name="Zhang G."/>
        </authorList>
    </citation>
    <scope>NUCLEOTIDE SEQUENCE [LARGE SCALE GENOMIC DNA]</scope>
    <source>
        <strain evidence="1 2">10009</strain>
    </source>
</reference>
<name>A0A3N4N6J0_9NEIS</name>
<keyword evidence="2" id="KW-1185">Reference proteome</keyword>
<evidence type="ECO:0000313" key="1">
    <source>
        <dbReference type="EMBL" id="RPD89767.1"/>
    </source>
</evidence>